<reference evidence="2" key="1">
    <citation type="journal article" date="2020" name="Nature">
        <title>Giant virus diversity and host interactions through global metagenomics.</title>
        <authorList>
            <person name="Schulz F."/>
            <person name="Roux S."/>
            <person name="Paez-Espino D."/>
            <person name="Jungbluth S."/>
            <person name="Walsh D.A."/>
            <person name="Denef V.J."/>
            <person name="McMahon K.D."/>
            <person name="Konstantinidis K.T."/>
            <person name="Eloe-Fadrosh E.A."/>
            <person name="Kyrpides N.C."/>
            <person name="Woyke T."/>
        </authorList>
    </citation>
    <scope>NUCLEOTIDE SEQUENCE</scope>
    <source>
        <strain evidence="2">GVMAG-S-1101171-110</strain>
    </source>
</reference>
<keyword evidence="1" id="KW-0472">Membrane</keyword>
<protein>
    <submittedName>
        <fullName evidence="2">Uncharacterized protein</fullName>
    </submittedName>
</protein>
<accession>A0A6C0K2J8</accession>
<feature type="transmembrane region" description="Helical" evidence="1">
    <location>
        <begin position="42"/>
        <end position="64"/>
    </location>
</feature>
<proteinExistence type="predicted"/>
<evidence type="ECO:0000256" key="1">
    <source>
        <dbReference type="SAM" id="Phobius"/>
    </source>
</evidence>
<keyword evidence="1" id="KW-1133">Transmembrane helix</keyword>
<organism evidence="2">
    <name type="scientific">viral metagenome</name>
    <dbReference type="NCBI Taxonomy" id="1070528"/>
    <lineage>
        <taxon>unclassified sequences</taxon>
        <taxon>metagenomes</taxon>
        <taxon>organismal metagenomes</taxon>
    </lineage>
</organism>
<dbReference type="EMBL" id="MN740798">
    <property type="protein sequence ID" value="QHU12272.1"/>
    <property type="molecule type" value="Genomic_DNA"/>
</dbReference>
<dbReference type="AlphaFoldDB" id="A0A6C0K2J8"/>
<keyword evidence="1" id="KW-0812">Transmembrane</keyword>
<name>A0A6C0K2J8_9ZZZZ</name>
<feature type="transmembrane region" description="Helical" evidence="1">
    <location>
        <begin position="70"/>
        <end position="89"/>
    </location>
</feature>
<sequence>MEAYSLEPSGPIDMTMRLVMILALLGWNVLEGLSLRTPYPITMVALWSSPVWRFVLLLAIWLGAEWCPRVGLMTALAVVLYVVNMVQIVN</sequence>
<evidence type="ECO:0000313" key="2">
    <source>
        <dbReference type="EMBL" id="QHU12272.1"/>
    </source>
</evidence>